<evidence type="ECO:0000259" key="3">
    <source>
        <dbReference type="Pfam" id="PF06808"/>
    </source>
</evidence>
<feature type="transmembrane region" description="Helical" evidence="2">
    <location>
        <begin position="404"/>
        <end position="428"/>
    </location>
</feature>
<dbReference type="PANTHER" id="PTHR43849">
    <property type="entry name" value="BLL3936 PROTEIN"/>
    <property type="match status" value="1"/>
</dbReference>
<keyword evidence="2" id="KW-0812">Transmembrane</keyword>
<organism evidence="4 5">
    <name type="scientific">Phaeobacter gallaeciensis</name>
    <dbReference type="NCBI Taxonomy" id="60890"/>
    <lineage>
        <taxon>Bacteria</taxon>
        <taxon>Pseudomonadati</taxon>
        <taxon>Pseudomonadota</taxon>
        <taxon>Alphaproteobacteria</taxon>
        <taxon>Rhodobacterales</taxon>
        <taxon>Roseobacteraceae</taxon>
        <taxon>Phaeobacter</taxon>
    </lineage>
</organism>
<feature type="transmembrane region" description="Helical" evidence="2">
    <location>
        <begin position="43"/>
        <end position="62"/>
    </location>
</feature>
<keyword evidence="1" id="KW-0813">Transport</keyword>
<dbReference type="GO" id="GO:0022857">
    <property type="term" value="F:transmembrane transporter activity"/>
    <property type="evidence" value="ECO:0007669"/>
    <property type="project" value="UniProtKB-UniRule"/>
</dbReference>
<dbReference type="NCBIfam" id="TIGR02123">
    <property type="entry name" value="TRAP_fused"/>
    <property type="match status" value="1"/>
</dbReference>
<dbReference type="Proteomes" id="UP000217545">
    <property type="component" value="Plasmid pP63_b"/>
</dbReference>
<keyword evidence="2" id="KW-0472">Membrane</keyword>
<feature type="transmembrane region" description="Helical" evidence="2">
    <location>
        <begin position="105"/>
        <end position="121"/>
    </location>
</feature>
<protein>
    <submittedName>
        <fullName evidence="4">TRAP transporter, 4TM/12TM fusion protein</fullName>
    </submittedName>
</protein>
<gene>
    <name evidence="4" type="ORF">PhaeoP63_04018</name>
</gene>
<name>A0AAC9ZCS5_9RHOB</name>
<feature type="transmembrane region" description="Helical" evidence="2">
    <location>
        <begin position="338"/>
        <end position="359"/>
    </location>
</feature>
<dbReference type="InterPro" id="IPR011853">
    <property type="entry name" value="TRAP_DctM-Dct_fused"/>
</dbReference>
<dbReference type="GO" id="GO:0005886">
    <property type="term" value="C:plasma membrane"/>
    <property type="evidence" value="ECO:0007669"/>
    <property type="project" value="UniProtKB-SubCell"/>
</dbReference>
<dbReference type="PANTHER" id="PTHR43849:SF2">
    <property type="entry name" value="BLL3936 PROTEIN"/>
    <property type="match status" value="1"/>
</dbReference>
<keyword evidence="2" id="KW-1133">Transmembrane helix</keyword>
<feature type="transmembrane region" description="Helical" evidence="2">
    <location>
        <begin position="69"/>
        <end position="93"/>
    </location>
</feature>
<keyword evidence="1" id="KW-1003">Cell membrane</keyword>
<evidence type="ECO:0000256" key="1">
    <source>
        <dbReference type="RuleBase" id="RU369079"/>
    </source>
</evidence>
<dbReference type="RefSeq" id="WP_024099498.1">
    <property type="nucleotide sequence ID" value="NZ_CP010591.1"/>
</dbReference>
<keyword evidence="4" id="KW-0614">Plasmid</keyword>
<dbReference type="EMBL" id="CP010786">
    <property type="protein sequence ID" value="ATF08050.1"/>
    <property type="molecule type" value="Genomic_DNA"/>
</dbReference>
<feature type="transmembrane region" description="Helical" evidence="2">
    <location>
        <begin position="168"/>
        <end position="189"/>
    </location>
</feature>
<feature type="transmembrane region" description="Helical" evidence="2">
    <location>
        <begin position="529"/>
        <end position="548"/>
    </location>
</feature>
<proteinExistence type="predicted"/>
<keyword evidence="1" id="KW-0997">Cell inner membrane</keyword>
<evidence type="ECO:0000313" key="5">
    <source>
        <dbReference type="Proteomes" id="UP000217545"/>
    </source>
</evidence>
<accession>A0AAC9ZCS5</accession>
<feature type="transmembrane region" description="Helical" evidence="2">
    <location>
        <begin position="554"/>
        <end position="576"/>
    </location>
</feature>
<dbReference type="GeneID" id="31848496"/>
<feature type="transmembrane region" description="Helical" evidence="2">
    <location>
        <begin position="463"/>
        <end position="485"/>
    </location>
</feature>
<evidence type="ECO:0000313" key="4">
    <source>
        <dbReference type="EMBL" id="ATF08050.1"/>
    </source>
</evidence>
<comment type="function">
    <text evidence="1">Part of the tripartite ATP-independent periplasmic (TRAP) transport system.</text>
</comment>
<feature type="transmembrane region" description="Helical" evidence="2">
    <location>
        <begin position="583"/>
        <end position="600"/>
    </location>
</feature>
<dbReference type="AlphaFoldDB" id="A0AAC9ZCS5"/>
<evidence type="ECO:0000256" key="2">
    <source>
        <dbReference type="SAM" id="Phobius"/>
    </source>
</evidence>
<dbReference type="Pfam" id="PF06808">
    <property type="entry name" value="DctM"/>
    <property type="match status" value="1"/>
</dbReference>
<comment type="subcellular location">
    <subcellularLocation>
        <location evidence="1">Cell inner membrane</location>
        <topology evidence="1">Multi-pass membrane protein</topology>
    </subcellularLocation>
</comment>
<feature type="transmembrane region" description="Helical" evidence="2">
    <location>
        <begin position="434"/>
        <end position="456"/>
    </location>
</feature>
<geneLocation type="plasmid" evidence="5">
    <name>pp63_b</name>
</geneLocation>
<feature type="transmembrane region" description="Helical" evidence="2">
    <location>
        <begin position="365"/>
        <end position="383"/>
    </location>
</feature>
<feature type="domain" description="TRAP C4-dicarboxylate transport system permease DctM subunit" evidence="3">
    <location>
        <begin position="116"/>
        <end position="548"/>
    </location>
</feature>
<reference evidence="4 5" key="1">
    <citation type="journal article" date="2017" name="Front. Microbiol.">
        <title>Phaeobacter piscinae sp. nov., a species of the Roseobacter group and potential aquaculture probiont.</title>
        <authorList>
            <person name="Sonnenschein E.C."/>
            <person name="Phippen C.B.W."/>
            <person name="Nielsen K.F."/>
            <person name="Mateiu R.V."/>
            <person name="Melchiorsen J."/>
            <person name="Gram L."/>
            <person name="Overmann J."/>
            <person name="Freese H.M."/>
        </authorList>
    </citation>
    <scope>NUCLEOTIDE SEQUENCE [LARGE SCALE GENOMIC DNA]</scope>
    <source>
        <strain evidence="4 5">P63</strain>
    </source>
</reference>
<feature type="transmembrane region" description="Helical" evidence="2">
    <location>
        <begin position="491"/>
        <end position="517"/>
    </location>
</feature>
<feature type="transmembrane region" description="Helical" evidence="2">
    <location>
        <begin position="128"/>
        <end position="148"/>
    </location>
</feature>
<sequence>MTEPSETAALAWGNQILRGLIVALSVSYAANLHRYAGLSVYDAQLLVAVFALGLASGFLSMAQTATTNAVRLGCASIAAACLATGGFVAVYFVQLSMDAPFVPPRLVVIGCVLLGALLVLLRRAAGTGILIVVLIFLAYGLWGHLFPGDLQSRPTYWDELVIYLSLDANGILGSALKVAVVIVVPYLLFGQFLTACGAADFFNDLALSGMGRFRGGPAKVAVSASALFGSISGSAVGNVVGTGVVTIPMMKKSGFQSKYAAAVEAVASTGGQLVPPVMGAAAFIMADFIGVDYSAVMLAALPSALLYYCAIFINVDLTAAKRGVAKVDEAEIPSSREALRQGWHFILPFAVLIYTLFALNMRPERSAVISTLVLLAGSFVFGYKGRRIRPSQILESVAAAGKAAIGLILVCAAAGLIIGILNITGLAFNLTLHIITASGGSLLVLALITAVISIVLGMGMPTVGVYILLATLVAPALIEYGVPVISAHLFVFYFGLMSMITPPVALASFAAANIADASAWATSKEAMKLAWPAYLVPFLFLFAPGLILEGDLLSALWAIATALVGIFMVTASFVGYFFGKRSGMFRVILGIGGALCLIPSGLHPAAVWSDAAGLCLLALFVVSAKQSPHGAAQKTE</sequence>
<feature type="transmembrane region" description="Helical" evidence="2">
    <location>
        <begin position="296"/>
        <end position="317"/>
    </location>
</feature>
<dbReference type="InterPro" id="IPR010656">
    <property type="entry name" value="DctM"/>
</dbReference>